<proteinExistence type="predicted"/>
<dbReference type="Proteomes" id="UP000887576">
    <property type="component" value="Unplaced"/>
</dbReference>
<evidence type="ECO:0000313" key="1">
    <source>
        <dbReference type="Proteomes" id="UP000887576"/>
    </source>
</evidence>
<protein>
    <submittedName>
        <fullName evidence="2">Uncharacterized protein</fullName>
    </submittedName>
</protein>
<dbReference type="WBParaSite" id="JU765_v2.g11535.t1">
    <property type="protein sequence ID" value="JU765_v2.g11535.t1"/>
    <property type="gene ID" value="JU765_v2.g11535"/>
</dbReference>
<name>A0AC34PZI1_9BILA</name>
<organism evidence="1 2">
    <name type="scientific">Panagrolaimus sp. JU765</name>
    <dbReference type="NCBI Taxonomy" id="591449"/>
    <lineage>
        <taxon>Eukaryota</taxon>
        <taxon>Metazoa</taxon>
        <taxon>Ecdysozoa</taxon>
        <taxon>Nematoda</taxon>
        <taxon>Chromadorea</taxon>
        <taxon>Rhabditida</taxon>
        <taxon>Tylenchina</taxon>
        <taxon>Panagrolaimomorpha</taxon>
        <taxon>Panagrolaimoidea</taxon>
        <taxon>Panagrolaimidae</taxon>
        <taxon>Panagrolaimus</taxon>
    </lineage>
</organism>
<evidence type="ECO:0000313" key="2">
    <source>
        <dbReference type="WBParaSite" id="JU765_v2.g11535.t1"/>
    </source>
</evidence>
<accession>A0AC34PZI1</accession>
<sequence>MKKQNKMFFEKLPRNSPMKLVKQRRNNGVNCVNMKQFIFVVGIQIIVQELVKKAIGTLTNLLVQEKK</sequence>
<reference evidence="2" key="1">
    <citation type="submission" date="2022-11" db="UniProtKB">
        <authorList>
            <consortium name="WormBaseParasite"/>
        </authorList>
    </citation>
    <scope>IDENTIFICATION</scope>
</reference>